<comment type="caution">
    <text evidence="3">The sequence shown here is derived from an EMBL/GenBank/DDBJ whole genome shotgun (WGS) entry which is preliminary data.</text>
</comment>
<dbReference type="Pfam" id="PF11907">
    <property type="entry name" value="DUF3427"/>
    <property type="match status" value="1"/>
</dbReference>
<dbReference type="Pfam" id="PF26350">
    <property type="entry name" value="DUF8090"/>
    <property type="match status" value="1"/>
</dbReference>
<protein>
    <submittedName>
        <fullName evidence="3">DUF3427 domain-containing protein</fullName>
    </submittedName>
</protein>
<feature type="domain" description="Helicase C-terminal" evidence="2">
    <location>
        <begin position="431"/>
        <end position="603"/>
    </location>
</feature>
<feature type="domain" description="Helicase ATP-binding" evidence="1">
    <location>
        <begin position="232"/>
        <end position="383"/>
    </location>
</feature>
<dbReference type="Proteomes" id="UP001203687">
    <property type="component" value="Unassembled WGS sequence"/>
</dbReference>
<dbReference type="CDD" id="cd18032">
    <property type="entry name" value="DEXHc_RE_I_III_res"/>
    <property type="match status" value="1"/>
</dbReference>
<dbReference type="InterPro" id="IPR058403">
    <property type="entry name" value="DUF8090"/>
</dbReference>
<dbReference type="RefSeq" id="WP_248413061.1">
    <property type="nucleotide sequence ID" value="NZ_JALPQF010000009.1"/>
</dbReference>
<dbReference type="PANTHER" id="PTHR47396">
    <property type="entry name" value="TYPE I RESTRICTION ENZYME ECOKI R PROTEIN"/>
    <property type="match status" value="1"/>
</dbReference>
<evidence type="ECO:0000259" key="2">
    <source>
        <dbReference type="PROSITE" id="PS51194"/>
    </source>
</evidence>
<dbReference type="PROSITE" id="PS51192">
    <property type="entry name" value="HELICASE_ATP_BIND_1"/>
    <property type="match status" value="1"/>
</dbReference>
<dbReference type="SUPFAM" id="SSF51306">
    <property type="entry name" value="LexA/Signal peptidase"/>
    <property type="match status" value="1"/>
</dbReference>
<organism evidence="3 4">
    <name type="scientific">Psychroserpens algicola</name>
    <dbReference type="NCBI Taxonomy" id="1719034"/>
    <lineage>
        <taxon>Bacteria</taxon>
        <taxon>Pseudomonadati</taxon>
        <taxon>Bacteroidota</taxon>
        <taxon>Flavobacteriia</taxon>
        <taxon>Flavobacteriales</taxon>
        <taxon>Flavobacteriaceae</taxon>
        <taxon>Psychroserpens</taxon>
    </lineage>
</organism>
<keyword evidence="4" id="KW-1185">Reference proteome</keyword>
<dbReference type="Pfam" id="PF04851">
    <property type="entry name" value="ResIII"/>
    <property type="match status" value="1"/>
</dbReference>
<dbReference type="InterPro" id="IPR027417">
    <property type="entry name" value="P-loop_NTPase"/>
</dbReference>
<dbReference type="SUPFAM" id="SSF56024">
    <property type="entry name" value="Phospholipase D/nuclease"/>
    <property type="match status" value="1"/>
</dbReference>
<dbReference type="CDD" id="cd18799">
    <property type="entry name" value="SF2_C_EcoAI-like"/>
    <property type="match status" value="1"/>
</dbReference>
<dbReference type="InterPro" id="IPR006935">
    <property type="entry name" value="Helicase/UvrB_N"/>
</dbReference>
<dbReference type="SMART" id="SM00490">
    <property type="entry name" value="HELICc"/>
    <property type="match status" value="1"/>
</dbReference>
<dbReference type="InterPro" id="IPR050742">
    <property type="entry name" value="Helicase_Restrict-Modif_Enz"/>
</dbReference>
<accession>A0ABT0HB05</accession>
<dbReference type="PANTHER" id="PTHR47396:SF1">
    <property type="entry name" value="ATP-DEPENDENT HELICASE IRC3-RELATED"/>
    <property type="match status" value="1"/>
</dbReference>
<dbReference type="InterPro" id="IPR001650">
    <property type="entry name" value="Helicase_C-like"/>
</dbReference>
<dbReference type="EMBL" id="JALPQF010000009">
    <property type="protein sequence ID" value="MCK8481045.1"/>
    <property type="molecule type" value="Genomic_DNA"/>
</dbReference>
<dbReference type="Gene3D" id="2.10.109.10">
    <property type="entry name" value="Umud Fragment, subunit A"/>
    <property type="match status" value="1"/>
</dbReference>
<evidence type="ECO:0000313" key="3">
    <source>
        <dbReference type="EMBL" id="MCK8481045.1"/>
    </source>
</evidence>
<sequence length="1121" mass="130227">MDKKFNDNFRDSLLTGFIDKTLESDVLYQPELLINRKIPRKKVLSTIIKELETCESFYISVAFVTTGGVATLINTFKNLDEKGIKGKILVSQYLNFTQPEALRRLSQFKNIELKIITKENSHSKGYIFKHSEYYNLIVGSSNLTSSALTTNKEWNMKVSARNSSSIVDKVIKEFESDFNVGEIVNESYIKNYEDVYKKQYLVYKKSQEELSEELSLEITPNSMQIEALENLEKLREINNKALIISATGTGKTFLAAFDAKTFNPKKLLFVVHRLNIAKKAMETFKTIFGNTKTMGLYSGNKRELDCNFVFSTVQTISKSTHLKQFDRACFDYIIIDESHRSGAESYTRLIDYFQPKFLLGMTATPDRTDGNDIYSLFDHNIAYEIRLSKAMEEDMLIPFHYYGVTDLSVNDEILENESDFRLLTADERVNKIIEKIEFYGSDNGITRGLIFCSKKIEAKELSEKFNQKGYKTVALTGDSSEEERTSAINKLESTDLTEKLDYIFTVDIFNEGIDIPKINQVVMIRPTQSAIIFIQQLGRGLRKTDEKHYLTVIDFIGNYKNNYLIPIALYGDTSYNKDKIRKLISEGSNMIPGESTINFDEITKERIYASIDSANMQLLTDLKIDYNNLKSRIGRIPMMMDFVKNNAREPFSFIEYSKSYFNFINRIDKTFDKFLNKKLAELLELFSKEINNAKRIEESIILKELLNSNELKISKLNELIHDRYQYKPTTETIESCISNINFRFIRKEEKIIYLYKNTLRFHDEFKELLNNNIFKEFLIDSIDYSIYTFNNNFDKDYYKGGLILFNKYSRKDVCRLLNWENDISSTVYGYRTRNEITPCFVTYHKSEDIEDTIKYNDYFISPSIFAWESRSNRKLTSEEIKNVINSKRILLFVKKEDAEGTDFYFMGDVSIIKDSIQQAEMPESGKPVVHFKFQLDEPVKDDLYNYITADNKKKTTDKVINSEVKLIENEVKQSESTIPIYDFYAAAGSFSEMQNEKEYNLISVPEKYASDDYFACRVIGESMNKIIPNNSICLFKKYFAGSRSGKILLIENRDSYDPDFNSSFTVKTYSSEKIITDDGWQHNSIILKPNSYDKSFKNIILDEENSKEMRVIGEFVKVLEN</sequence>
<dbReference type="InterPro" id="IPR021835">
    <property type="entry name" value="DUF3427"/>
</dbReference>
<dbReference type="InterPro" id="IPR014001">
    <property type="entry name" value="Helicase_ATP-bd"/>
</dbReference>
<evidence type="ECO:0000313" key="4">
    <source>
        <dbReference type="Proteomes" id="UP001203687"/>
    </source>
</evidence>
<name>A0ABT0HB05_9FLAO</name>
<dbReference type="SUPFAM" id="SSF52540">
    <property type="entry name" value="P-loop containing nucleoside triphosphate hydrolases"/>
    <property type="match status" value="1"/>
</dbReference>
<gene>
    <name evidence="3" type="ORF">MUY34_10450</name>
</gene>
<dbReference type="InterPro" id="IPR025202">
    <property type="entry name" value="PLD-like_dom"/>
</dbReference>
<reference evidence="3" key="1">
    <citation type="submission" date="2022-04" db="EMBL/GenBank/DDBJ databases">
        <authorList>
            <person name="Ren T."/>
        </authorList>
    </citation>
    <scope>NUCLEOTIDE SEQUENCE</scope>
    <source>
        <strain evidence="3">F63249</strain>
    </source>
</reference>
<dbReference type="Gene3D" id="3.40.50.300">
    <property type="entry name" value="P-loop containing nucleotide triphosphate hydrolases"/>
    <property type="match status" value="2"/>
</dbReference>
<dbReference type="Gene3D" id="3.30.870.10">
    <property type="entry name" value="Endonuclease Chain A"/>
    <property type="match status" value="1"/>
</dbReference>
<dbReference type="Pfam" id="PF00271">
    <property type="entry name" value="Helicase_C"/>
    <property type="match status" value="1"/>
</dbReference>
<dbReference type="Pfam" id="PF13091">
    <property type="entry name" value="PLDc_2"/>
    <property type="match status" value="1"/>
</dbReference>
<dbReference type="SMART" id="SM00487">
    <property type="entry name" value="DEXDc"/>
    <property type="match status" value="1"/>
</dbReference>
<proteinExistence type="predicted"/>
<evidence type="ECO:0000259" key="1">
    <source>
        <dbReference type="PROSITE" id="PS51192"/>
    </source>
</evidence>
<dbReference type="InterPro" id="IPR036286">
    <property type="entry name" value="LexA/Signal_pep-like_sf"/>
</dbReference>
<dbReference type="PROSITE" id="PS51194">
    <property type="entry name" value="HELICASE_CTER"/>
    <property type="match status" value="1"/>
</dbReference>
<dbReference type="CDD" id="cd09204">
    <property type="entry name" value="PLDc_N_DEXD_b2"/>
    <property type="match status" value="1"/>
</dbReference>